<dbReference type="EMBL" id="JAPDRK010000001">
    <property type="protein sequence ID" value="KAJ9616309.1"/>
    <property type="molecule type" value="Genomic_DNA"/>
</dbReference>
<evidence type="ECO:0000256" key="1">
    <source>
        <dbReference type="SAM" id="MobiDB-lite"/>
    </source>
</evidence>
<organism evidence="2 3">
    <name type="scientific">Cladophialophora chaetospira</name>
    <dbReference type="NCBI Taxonomy" id="386627"/>
    <lineage>
        <taxon>Eukaryota</taxon>
        <taxon>Fungi</taxon>
        <taxon>Dikarya</taxon>
        <taxon>Ascomycota</taxon>
        <taxon>Pezizomycotina</taxon>
        <taxon>Eurotiomycetes</taxon>
        <taxon>Chaetothyriomycetidae</taxon>
        <taxon>Chaetothyriales</taxon>
        <taxon>Herpotrichiellaceae</taxon>
        <taxon>Cladophialophora</taxon>
    </lineage>
</organism>
<reference evidence="2" key="1">
    <citation type="submission" date="2022-10" db="EMBL/GenBank/DDBJ databases">
        <title>Culturing micro-colonial fungi from biological soil crusts in the Mojave desert and describing Neophaeococcomyces mojavensis, and introducing the new genera and species Taxawa tesnikishii.</title>
        <authorList>
            <person name="Kurbessoian T."/>
            <person name="Stajich J.E."/>
        </authorList>
    </citation>
    <scope>NUCLEOTIDE SEQUENCE</scope>
    <source>
        <strain evidence="2">TK_41</strain>
    </source>
</reference>
<evidence type="ECO:0000313" key="3">
    <source>
        <dbReference type="Proteomes" id="UP001172673"/>
    </source>
</evidence>
<dbReference type="AlphaFoldDB" id="A0AA38XMS3"/>
<protein>
    <submittedName>
        <fullName evidence="2">Uncharacterized protein</fullName>
    </submittedName>
</protein>
<dbReference type="Proteomes" id="UP001172673">
    <property type="component" value="Unassembled WGS sequence"/>
</dbReference>
<gene>
    <name evidence="2" type="ORF">H2200_000027</name>
</gene>
<sequence length="118" mass="13076">MATMASAKTTKSMRMAFSKALATELDELMGPGLDRLFERFKAEKRRYAIVRLNEAKLKLVEALDIFVEAVEAEPADAGELEDAHMVDNGMTGSVDSKNAASRLEHEVAKFEETRKALL</sequence>
<evidence type="ECO:0000313" key="2">
    <source>
        <dbReference type="EMBL" id="KAJ9616309.1"/>
    </source>
</evidence>
<comment type="caution">
    <text evidence="2">The sequence shown here is derived from an EMBL/GenBank/DDBJ whole genome shotgun (WGS) entry which is preliminary data.</text>
</comment>
<accession>A0AA38XMS3</accession>
<name>A0AA38XMS3_9EURO</name>
<keyword evidence="3" id="KW-1185">Reference proteome</keyword>
<feature type="region of interest" description="Disordered" evidence="1">
    <location>
        <begin position="78"/>
        <end position="98"/>
    </location>
</feature>
<proteinExistence type="predicted"/>